<dbReference type="AlphaFoldDB" id="A0A5B7GZW9"/>
<dbReference type="Proteomes" id="UP000324222">
    <property type="component" value="Unassembled WGS sequence"/>
</dbReference>
<sequence>MQERKHLQSCCVRRGAKVDGLDVLMYTPAPTPPPLHCYPSHRATANTRHTEAGASLPLPPHTS</sequence>
<evidence type="ECO:0000313" key="1">
    <source>
        <dbReference type="EMBL" id="MPC64362.1"/>
    </source>
</evidence>
<proteinExistence type="predicted"/>
<name>A0A5B7GZW9_PORTR</name>
<organism evidence="1 2">
    <name type="scientific">Portunus trituberculatus</name>
    <name type="common">Swimming crab</name>
    <name type="synonym">Neptunus trituberculatus</name>
    <dbReference type="NCBI Taxonomy" id="210409"/>
    <lineage>
        <taxon>Eukaryota</taxon>
        <taxon>Metazoa</taxon>
        <taxon>Ecdysozoa</taxon>
        <taxon>Arthropoda</taxon>
        <taxon>Crustacea</taxon>
        <taxon>Multicrustacea</taxon>
        <taxon>Malacostraca</taxon>
        <taxon>Eumalacostraca</taxon>
        <taxon>Eucarida</taxon>
        <taxon>Decapoda</taxon>
        <taxon>Pleocyemata</taxon>
        <taxon>Brachyura</taxon>
        <taxon>Eubrachyura</taxon>
        <taxon>Portunoidea</taxon>
        <taxon>Portunidae</taxon>
        <taxon>Portuninae</taxon>
        <taxon>Portunus</taxon>
    </lineage>
</organism>
<dbReference type="EMBL" id="VSRR010021979">
    <property type="protein sequence ID" value="MPC64362.1"/>
    <property type="molecule type" value="Genomic_DNA"/>
</dbReference>
<keyword evidence="2" id="KW-1185">Reference proteome</keyword>
<protein>
    <submittedName>
        <fullName evidence="1">Uncharacterized protein</fullName>
    </submittedName>
</protein>
<evidence type="ECO:0000313" key="2">
    <source>
        <dbReference type="Proteomes" id="UP000324222"/>
    </source>
</evidence>
<accession>A0A5B7GZW9</accession>
<reference evidence="1 2" key="1">
    <citation type="submission" date="2019-05" db="EMBL/GenBank/DDBJ databases">
        <title>Another draft genome of Portunus trituberculatus and its Hox gene families provides insights of decapod evolution.</title>
        <authorList>
            <person name="Jeong J.-H."/>
            <person name="Song I."/>
            <person name="Kim S."/>
            <person name="Choi T."/>
            <person name="Kim D."/>
            <person name="Ryu S."/>
            <person name="Kim W."/>
        </authorList>
    </citation>
    <scope>NUCLEOTIDE SEQUENCE [LARGE SCALE GENOMIC DNA]</scope>
    <source>
        <tissue evidence="1">Muscle</tissue>
    </source>
</reference>
<comment type="caution">
    <text evidence="1">The sequence shown here is derived from an EMBL/GenBank/DDBJ whole genome shotgun (WGS) entry which is preliminary data.</text>
</comment>
<gene>
    <name evidence="1" type="ORF">E2C01_058476</name>
</gene>